<dbReference type="InterPro" id="IPR011324">
    <property type="entry name" value="Cytotoxic_necrot_fac-like_cat"/>
</dbReference>
<name>A0A1D9P154_9FIRM</name>
<dbReference type="EMBL" id="CP017831">
    <property type="protein sequence ID" value="AOZ96310.1"/>
    <property type="molecule type" value="Genomic_DNA"/>
</dbReference>
<comment type="similarity">
    <text evidence="3 11">Belongs to the purine nucleoside phosphorylase YfiH/LACC1 family.</text>
</comment>
<dbReference type="AlphaFoldDB" id="A0A1D9P154"/>
<dbReference type="InterPro" id="IPR038371">
    <property type="entry name" value="Cu_polyphenol_OxRdtase_sf"/>
</dbReference>
<comment type="catalytic activity">
    <reaction evidence="9">
        <text>adenosine + phosphate = alpha-D-ribose 1-phosphate + adenine</text>
        <dbReference type="Rhea" id="RHEA:27642"/>
        <dbReference type="ChEBI" id="CHEBI:16335"/>
        <dbReference type="ChEBI" id="CHEBI:16708"/>
        <dbReference type="ChEBI" id="CHEBI:43474"/>
        <dbReference type="ChEBI" id="CHEBI:57720"/>
        <dbReference type="EC" id="2.4.2.1"/>
    </reaction>
    <physiologicalReaction direction="left-to-right" evidence="9">
        <dbReference type="Rhea" id="RHEA:27643"/>
    </physiologicalReaction>
</comment>
<evidence type="ECO:0000313" key="12">
    <source>
        <dbReference type="EMBL" id="AOZ96310.1"/>
    </source>
</evidence>
<accession>A0A1D9P154</accession>
<dbReference type="PANTHER" id="PTHR30616">
    <property type="entry name" value="UNCHARACTERIZED PROTEIN YFIH"/>
    <property type="match status" value="1"/>
</dbReference>
<comment type="catalytic activity">
    <reaction evidence="10">
        <text>S-methyl-5'-thioadenosine + phosphate = 5-(methylsulfanyl)-alpha-D-ribose 1-phosphate + adenine</text>
        <dbReference type="Rhea" id="RHEA:11852"/>
        <dbReference type="ChEBI" id="CHEBI:16708"/>
        <dbReference type="ChEBI" id="CHEBI:17509"/>
        <dbReference type="ChEBI" id="CHEBI:43474"/>
        <dbReference type="ChEBI" id="CHEBI:58533"/>
        <dbReference type="EC" id="2.4.2.28"/>
    </reaction>
    <physiologicalReaction direction="left-to-right" evidence="10">
        <dbReference type="Rhea" id="RHEA:11853"/>
    </physiologicalReaction>
</comment>
<keyword evidence="7" id="KW-0862">Zinc</keyword>
<organism evidence="12 13">
    <name type="scientific">Butyrivibrio hungatei</name>
    <dbReference type="NCBI Taxonomy" id="185008"/>
    <lineage>
        <taxon>Bacteria</taxon>
        <taxon>Bacillati</taxon>
        <taxon>Bacillota</taxon>
        <taxon>Clostridia</taxon>
        <taxon>Lachnospirales</taxon>
        <taxon>Lachnospiraceae</taxon>
        <taxon>Butyrivibrio</taxon>
    </lineage>
</organism>
<comment type="function">
    <text evidence="2">Purine nucleoside enzyme that catalyzes the phosphorolysis of adenosine and inosine nucleosides, yielding D-ribose 1-phosphate and the respective free bases, adenine and hypoxanthine. Also catalyzes the phosphorolysis of S-methyl-5'-thioadenosine into adenine and S-methyl-5-thio-alpha-D-ribose 1-phosphate. Also has adenosine deaminase activity.</text>
</comment>
<evidence type="ECO:0000256" key="3">
    <source>
        <dbReference type="ARBA" id="ARBA00007353"/>
    </source>
</evidence>
<reference evidence="13" key="1">
    <citation type="submission" date="2016-10" db="EMBL/GenBank/DDBJ databases">
        <title>The complete genome sequence of the rumen bacterium Butyrivibrio hungatei MB2003.</title>
        <authorList>
            <person name="Palevich N."/>
            <person name="Kelly W.J."/>
            <person name="Leahy S.C."/>
            <person name="Altermann E."/>
            <person name="Rakonjac J."/>
            <person name="Attwood G.T."/>
        </authorList>
    </citation>
    <scope>NUCLEOTIDE SEQUENCE [LARGE SCALE GENOMIC DNA]</scope>
    <source>
        <strain evidence="13">MB2003</strain>
    </source>
</reference>
<dbReference type="Pfam" id="PF02578">
    <property type="entry name" value="Cu-oxidase_4"/>
    <property type="match status" value="1"/>
</dbReference>
<dbReference type="Proteomes" id="UP000179284">
    <property type="component" value="Chromosome I"/>
</dbReference>
<comment type="catalytic activity">
    <reaction evidence="1">
        <text>inosine + phosphate = alpha-D-ribose 1-phosphate + hypoxanthine</text>
        <dbReference type="Rhea" id="RHEA:27646"/>
        <dbReference type="ChEBI" id="CHEBI:17368"/>
        <dbReference type="ChEBI" id="CHEBI:17596"/>
        <dbReference type="ChEBI" id="CHEBI:43474"/>
        <dbReference type="ChEBI" id="CHEBI:57720"/>
        <dbReference type="EC" id="2.4.2.1"/>
    </reaction>
    <physiologicalReaction direction="left-to-right" evidence="1">
        <dbReference type="Rhea" id="RHEA:27647"/>
    </physiologicalReaction>
</comment>
<gene>
    <name evidence="12" type="ORF">bhn_I1276</name>
</gene>
<evidence type="ECO:0000313" key="13">
    <source>
        <dbReference type="Proteomes" id="UP000179284"/>
    </source>
</evidence>
<evidence type="ECO:0000256" key="7">
    <source>
        <dbReference type="ARBA" id="ARBA00022833"/>
    </source>
</evidence>
<dbReference type="NCBIfam" id="TIGR00726">
    <property type="entry name" value="peptidoglycan editing factor PgeF"/>
    <property type="match status" value="1"/>
</dbReference>
<keyword evidence="5" id="KW-0479">Metal-binding</keyword>
<dbReference type="SUPFAM" id="SSF64438">
    <property type="entry name" value="CNF1/YfiH-like putative cysteine hydrolases"/>
    <property type="match status" value="1"/>
</dbReference>
<keyword evidence="4" id="KW-0808">Transferase</keyword>
<dbReference type="KEGG" id="bhu:bhn_I1276"/>
<evidence type="ECO:0000256" key="5">
    <source>
        <dbReference type="ARBA" id="ARBA00022723"/>
    </source>
</evidence>
<dbReference type="GO" id="GO:0017061">
    <property type="term" value="F:S-methyl-5-thioadenosine phosphorylase activity"/>
    <property type="evidence" value="ECO:0007669"/>
    <property type="project" value="UniProtKB-EC"/>
</dbReference>
<evidence type="ECO:0000256" key="4">
    <source>
        <dbReference type="ARBA" id="ARBA00022679"/>
    </source>
</evidence>
<evidence type="ECO:0000256" key="10">
    <source>
        <dbReference type="ARBA" id="ARBA00049893"/>
    </source>
</evidence>
<evidence type="ECO:0000256" key="1">
    <source>
        <dbReference type="ARBA" id="ARBA00000553"/>
    </source>
</evidence>
<evidence type="ECO:0000256" key="11">
    <source>
        <dbReference type="RuleBase" id="RU361274"/>
    </source>
</evidence>
<evidence type="ECO:0000256" key="6">
    <source>
        <dbReference type="ARBA" id="ARBA00022801"/>
    </source>
</evidence>
<proteinExistence type="inferred from homology"/>
<keyword evidence="6" id="KW-0378">Hydrolase</keyword>
<comment type="catalytic activity">
    <reaction evidence="8">
        <text>adenosine + H2O + H(+) = inosine + NH4(+)</text>
        <dbReference type="Rhea" id="RHEA:24408"/>
        <dbReference type="ChEBI" id="CHEBI:15377"/>
        <dbReference type="ChEBI" id="CHEBI:15378"/>
        <dbReference type="ChEBI" id="CHEBI:16335"/>
        <dbReference type="ChEBI" id="CHEBI:17596"/>
        <dbReference type="ChEBI" id="CHEBI:28938"/>
        <dbReference type="EC" id="3.5.4.4"/>
    </reaction>
    <physiologicalReaction direction="left-to-right" evidence="8">
        <dbReference type="Rhea" id="RHEA:24409"/>
    </physiologicalReaction>
</comment>
<dbReference type="CDD" id="cd16833">
    <property type="entry name" value="YfiH"/>
    <property type="match status" value="1"/>
</dbReference>
<evidence type="ECO:0000256" key="9">
    <source>
        <dbReference type="ARBA" id="ARBA00048968"/>
    </source>
</evidence>
<evidence type="ECO:0000256" key="8">
    <source>
        <dbReference type="ARBA" id="ARBA00047989"/>
    </source>
</evidence>
<dbReference type="Gene3D" id="3.60.140.10">
    <property type="entry name" value="CNF1/YfiH-like putative cysteine hydrolases"/>
    <property type="match status" value="1"/>
</dbReference>
<evidence type="ECO:0000256" key="2">
    <source>
        <dbReference type="ARBA" id="ARBA00003215"/>
    </source>
</evidence>
<protein>
    <recommendedName>
        <fullName evidence="11">Purine nucleoside phosphorylase</fullName>
    </recommendedName>
</protein>
<dbReference type="PANTHER" id="PTHR30616:SF2">
    <property type="entry name" value="PURINE NUCLEOSIDE PHOSPHORYLASE LACC1"/>
    <property type="match status" value="1"/>
</dbReference>
<sequence length="290" mass="32470">MNMDLHIKRTGENKTMELREADGLKYLVFPKIEELGIVDHMFSTRLGGVSTGYFSECNLSYTRGDDKDHVDENYRRVANALGHGRTLDDFVLTFQTHTTNIKVVTEEDRGKGPAKARDYTDIDGLITNVPGIILGTFHADCPPIYIVDPVHKAIGMVHSGWKGTKGKIGAIAIKKMHKEYGTDAKDCICAIGPSICGDCYEIGDDVAKEFSESFTDAELSDERILVPYPNGKYRLFLWNAIKLTLRQTGVKEENILVTDICTKCNPDLLFSHRVHHEERGNLCAFLSLKK</sequence>
<dbReference type="GO" id="GO:0005507">
    <property type="term" value="F:copper ion binding"/>
    <property type="evidence" value="ECO:0007669"/>
    <property type="project" value="TreeGrafter"/>
</dbReference>
<dbReference type="InterPro" id="IPR003730">
    <property type="entry name" value="Cu_polyphenol_OxRdtase"/>
</dbReference>
<dbReference type="GO" id="GO:0016787">
    <property type="term" value="F:hydrolase activity"/>
    <property type="evidence" value="ECO:0007669"/>
    <property type="project" value="UniProtKB-KW"/>
</dbReference>
<keyword evidence="13" id="KW-1185">Reference proteome</keyword>